<evidence type="ECO:0000256" key="4">
    <source>
        <dbReference type="ARBA" id="ARBA00022771"/>
    </source>
</evidence>
<proteinExistence type="predicted"/>
<evidence type="ECO:0000256" key="6">
    <source>
        <dbReference type="ARBA" id="ARBA00023015"/>
    </source>
</evidence>
<feature type="region of interest" description="Disordered" evidence="9">
    <location>
        <begin position="1"/>
        <end position="38"/>
    </location>
</feature>
<keyword evidence="3" id="KW-0677">Repeat</keyword>
<dbReference type="PANTHER" id="PTHR45888">
    <property type="entry name" value="HL01030P-RELATED"/>
    <property type="match status" value="1"/>
</dbReference>
<dbReference type="GO" id="GO:0042800">
    <property type="term" value="F:histone H3K4 methyltransferase activity"/>
    <property type="evidence" value="ECO:0007669"/>
    <property type="project" value="TreeGrafter"/>
</dbReference>
<organism evidence="10 11">
    <name type="scientific">Scyliorhinus torazame</name>
    <name type="common">Cloudy catshark</name>
    <name type="synonym">Catulus torazame</name>
    <dbReference type="NCBI Taxonomy" id="75743"/>
    <lineage>
        <taxon>Eukaryota</taxon>
        <taxon>Metazoa</taxon>
        <taxon>Chordata</taxon>
        <taxon>Craniata</taxon>
        <taxon>Vertebrata</taxon>
        <taxon>Chondrichthyes</taxon>
        <taxon>Elasmobranchii</taxon>
        <taxon>Galeomorphii</taxon>
        <taxon>Galeoidea</taxon>
        <taxon>Carcharhiniformes</taxon>
        <taxon>Scyliorhinidae</taxon>
        <taxon>Scyliorhinus</taxon>
    </lineage>
</organism>
<dbReference type="Proteomes" id="UP000288216">
    <property type="component" value="Unassembled WGS sequence"/>
</dbReference>
<evidence type="ECO:0000256" key="9">
    <source>
        <dbReference type="SAM" id="MobiDB-lite"/>
    </source>
</evidence>
<evidence type="ECO:0000313" key="10">
    <source>
        <dbReference type="EMBL" id="GCB82993.1"/>
    </source>
</evidence>
<keyword evidence="7" id="KW-0804">Transcription</keyword>
<dbReference type="OrthoDB" id="10591034at2759"/>
<sequence length="103" mass="11571">MVYSALFQNREASRMENNLSNPPTPPSSLPPTPPPSVQQKLVNGLATSEELTEGQNELEGQKDLLTTELKNMDMLASLPTPPHNQNEELRFLFTTPHFFFPFS</sequence>
<evidence type="ECO:0000256" key="8">
    <source>
        <dbReference type="ARBA" id="ARBA00023242"/>
    </source>
</evidence>
<keyword evidence="4" id="KW-0863">Zinc-finger</keyword>
<reference evidence="10 11" key="1">
    <citation type="journal article" date="2018" name="Nat. Ecol. Evol.">
        <title>Shark genomes provide insights into elasmobranch evolution and the origin of vertebrates.</title>
        <authorList>
            <person name="Hara Y"/>
            <person name="Yamaguchi K"/>
            <person name="Onimaru K"/>
            <person name="Kadota M"/>
            <person name="Koyanagi M"/>
            <person name="Keeley SD"/>
            <person name="Tatsumi K"/>
            <person name="Tanaka K"/>
            <person name="Motone F"/>
            <person name="Kageyama Y"/>
            <person name="Nozu R"/>
            <person name="Adachi N"/>
            <person name="Nishimura O"/>
            <person name="Nakagawa R"/>
            <person name="Tanegashima C"/>
            <person name="Kiyatake I"/>
            <person name="Matsumoto R"/>
            <person name="Murakumo K"/>
            <person name="Nishida K"/>
            <person name="Terakita A"/>
            <person name="Kuratani S"/>
            <person name="Sato K"/>
            <person name="Hyodo S Kuraku.S."/>
        </authorList>
    </citation>
    <scope>NUCLEOTIDE SEQUENCE [LARGE SCALE GENOMIC DNA]</scope>
</reference>
<evidence type="ECO:0000256" key="2">
    <source>
        <dbReference type="ARBA" id="ARBA00022723"/>
    </source>
</evidence>
<evidence type="ECO:0000256" key="5">
    <source>
        <dbReference type="ARBA" id="ARBA00022833"/>
    </source>
</evidence>
<dbReference type="GO" id="GO:0008270">
    <property type="term" value="F:zinc ion binding"/>
    <property type="evidence" value="ECO:0007669"/>
    <property type="project" value="UniProtKB-KW"/>
</dbReference>
<evidence type="ECO:0000256" key="3">
    <source>
        <dbReference type="ARBA" id="ARBA00022737"/>
    </source>
</evidence>
<comment type="subcellular location">
    <subcellularLocation>
        <location evidence="1">Nucleus</location>
    </subcellularLocation>
</comment>
<gene>
    <name evidence="10" type="ORF">scyTo_0024033</name>
</gene>
<dbReference type="GO" id="GO:0045944">
    <property type="term" value="P:positive regulation of transcription by RNA polymerase II"/>
    <property type="evidence" value="ECO:0007669"/>
    <property type="project" value="TreeGrafter"/>
</dbReference>
<evidence type="ECO:0000313" key="11">
    <source>
        <dbReference type="Proteomes" id="UP000288216"/>
    </source>
</evidence>
<keyword evidence="8" id="KW-0539">Nucleus</keyword>
<comment type="caution">
    <text evidence="10">The sequence shown here is derived from an EMBL/GenBank/DDBJ whole genome shotgun (WGS) entry which is preliminary data.</text>
</comment>
<keyword evidence="6" id="KW-0805">Transcription regulation</keyword>
<evidence type="ECO:0000256" key="7">
    <source>
        <dbReference type="ARBA" id="ARBA00023163"/>
    </source>
</evidence>
<dbReference type="GO" id="GO:0003713">
    <property type="term" value="F:transcription coactivator activity"/>
    <property type="evidence" value="ECO:0007669"/>
    <property type="project" value="TreeGrafter"/>
</dbReference>
<protein>
    <submittedName>
        <fullName evidence="10">Uncharacterized protein</fullName>
    </submittedName>
</protein>
<keyword evidence="5" id="KW-0862">Zinc</keyword>
<evidence type="ECO:0000256" key="1">
    <source>
        <dbReference type="ARBA" id="ARBA00004123"/>
    </source>
</evidence>
<dbReference type="STRING" id="75743.A0A401QC92"/>
<dbReference type="PANTHER" id="PTHR45888:SF2">
    <property type="entry name" value="HISTONE-LYSINE N-METHYLTRANSFERASE 2D"/>
    <property type="match status" value="1"/>
</dbReference>
<dbReference type="AlphaFoldDB" id="A0A401QC92"/>
<accession>A0A401QC92</accession>
<name>A0A401QC92_SCYTO</name>
<keyword evidence="2" id="KW-0479">Metal-binding</keyword>
<feature type="compositionally biased region" description="Pro residues" evidence="9">
    <location>
        <begin position="22"/>
        <end position="36"/>
    </location>
</feature>
<dbReference type="EMBL" id="BFAA01037954">
    <property type="protein sequence ID" value="GCB82993.1"/>
    <property type="molecule type" value="Genomic_DNA"/>
</dbReference>
<keyword evidence="11" id="KW-1185">Reference proteome</keyword>
<dbReference type="GO" id="GO:0044666">
    <property type="term" value="C:MLL3/4 complex"/>
    <property type="evidence" value="ECO:0007669"/>
    <property type="project" value="TreeGrafter"/>
</dbReference>